<sequence>MYLIFGLQSLSYTVMKVSIHGLNLTSAAPISSEFDDTVRAKNPNRKVGIYYLKESSENVYYGGVMLGYSVLPDFYQLRKNVTVVRATVVGSAVVLGGGSVGDMEETPPRRPPVALLLLFLLTSLPYSAVAAPINAPANSDAFTPPDNYLFDCGSPTPTTFPGNRVFVGDSEAAKFLASTGTVIAAASPQPDPTVPSPIYNTASVFEKAATYTFQVTRPGWHWIRLHFAPVQNNAGKDLKTAKFKVTTDRLVLIQNFDHPPSATWSMREFLVNVTTERFSIMFTPDPTSFAYVSAIEFTSAPDLLLGNNAAAVFPKGDYSGLSSVAYQTAYRLNSGGPLITAQNDTLGRNWEPDQPYLDPKFMGSAASVQPNVITYPEGESPLIAPPLVYATATQMADANVQVPSFNITWRMKVDKSYQYLIRLHFADIVSKAVNELYFNVYINGRPAITGLDLSTVAGGLSAAYFADFVLNSSMVTGLDPLTVQVGPMSQNAGTKNALLNGIEVFKMNNSVGSLDGEFGVNGERLSGGVNGTVAAVGFAMMFGAFIGLGAMAVKWKKRPQDWQERNSFSSWLLPIHAGDASFLSGSKTSLGSRKSQVFSSNMGLGRYFSFAELQEATNNWEDAGIIGVGGFGNVYIGTIDDGLKVAVKRGNPQSEQGINEEQVNLAEWAMQWKRKGLLDKIIDPTLVDHISPESLAKFAEAAEKCLAEYGVDRPSMGDVLWNLEYSLQMQEAWLQEHGDVEANLSSPHVVVATIENDAPTPAPEPAPLTAADIVPPSTIEEGRPQGEAQAIEEHSGTAMFAQFAALNGR</sequence>
<dbReference type="InterPro" id="IPR024788">
    <property type="entry name" value="Malectin-like_Carb-bd_dom"/>
</dbReference>
<dbReference type="SUPFAM" id="SSF56112">
    <property type="entry name" value="Protein kinase-like (PK-like)"/>
    <property type="match status" value="1"/>
</dbReference>
<evidence type="ECO:0000256" key="5">
    <source>
        <dbReference type="ARBA" id="ARBA00022729"/>
    </source>
</evidence>
<dbReference type="GO" id="GO:0016020">
    <property type="term" value="C:membrane"/>
    <property type="evidence" value="ECO:0007669"/>
    <property type="project" value="UniProtKB-SubCell"/>
</dbReference>
<evidence type="ECO:0000256" key="2">
    <source>
        <dbReference type="ARBA" id="ARBA00022527"/>
    </source>
</evidence>
<feature type="domain" description="Malectin-like" evidence="12">
    <location>
        <begin position="151"/>
        <end position="507"/>
    </location>
</feature>
<accession>A0A8X8YJC1</accession>
<dbReference type="EMBL" id="PNBA02000002">
    <property type="protein sequence ID" value="KAG6432904.1"/>
    <property type="molecule type" value="Genomic_DNA"/>
</dbReference>
<evidence type="ECO:0000256" key="8">
    <source>
        <dbReference type="ARBA" id="ARBA00022989"/>
    </source>
</evidence>
<keyword evidence="10" id="KW-0325">Glycoprotein</keyword>
<name>A0A8X8YJC1_SALSN</name>
<keyword evidence="2" id="KW-0723">Serine/threonine-protein kinase</keyword>
<evidence type="ECO:0000256" key="1">
    <source>
        <dbReference type="ARBA" id="ARBA00004479"/>
    </source>
</evidence>
<dbReference type="Pfam" id="PF12819">
    <property type="entry name" value="Malectin_like"/>
    <property type="match status" value="1"/>
</dbReference>
<dbReference type="FunFam" id="2.60.120.430:FF:000005">
    <property type="entry name" value="Putative receptor-like protein kinase"/>
    <property type="match status" value="1"/>
</dbReference>
<dbReference type="GO" id="GO:0004714">
    <property type="term" value="F:transmembrane receptor protein tyrosine kinase activity"/>
    <property type="evidence" value="ECO:0007669"/>
    <property type="project" value="InterPro"/>
</dbReference>
<keyword evidence="3" id="KW-0808">Transferase</keyword>
<dbReference type="Gene3D" id="2.60.120.430">
    <property type="entry name" value="Galactose-binding lectin"/>
    <property type="match status" value="2"/>
</dbReference>
<dbReference type="InterPro" id="IPR045272">
    <property type="entry name" value="ANXUR1/2-like"/>
</dbReference>
<comment type="subcellular location">
    <subcellularLocation>
        <location evidence="1">Membrane</location>
        <topology evidence="1">Single-pass type I membrane protein</topology>
    </subcellularLocation>
</comment>
<dbReference type="PANTHER" id="PTHR34590">
    <property type="entry name" value="OS03G0124300 PROTEIN-RELATED"/>
    <property type="match status" value="1"/>
</dbReference>
<keyword evidence="6" id="KW-0547">Nucleotide-binding</keyword>
<dbReference type="AlphaFoldDB" id="A0A8X8YJC1"/>
<dbReference type="GO" id="GO:0004674">
    <property type="term" value="F:protein serine/threonine kinase activity"/>
    <property type="evidence" value="ECO:0007669"/>
    <property type="project" value="UniProtKB-KW"/>
</dbReference>
<dbReference type="InterPro" id="IPR011009">
    <property type="entry name" value="Kinase-like_dom_sf"/>
</dbReference>
<evidence type="ECO:0000313" key="13">
    <source>
        <dbReference type="EMBL" id="KAG6432904.1"/>
    </source>
</evidence>
<dbReference type="Gene3D" id="3.30.200.20">
    <property type="entry name" value="Phosphorylase Kinase, domain 1"/>
    <property type="match status" value="1"/>
</dbReference>
<keyword evidence="7" id="KW-0067">ATP-binding</keyword>
<evidence type="ECO:0000259" key="12">
    <source>
        <dbReference type="Pfam" id="PF12819"/>
    </source>
</evidence>
<evidence type="ECO:0000313" key="14">
    <source>
        <dbReference type="Proteomes" id="UP000298416"/>
    </source>
</evidence>
<evidence type="ECO:0000256" key="6">
    <source>
        <dbReference type="ARBA" id="ARBA00022741"/>
    </source>
</evidence>
<evidence type="ECO:0000256" key="4">
    <source>
        <dbReference type="ARBA" id="ARBA00022692"/>
    </source>
</evidence>
<evidence type="ECO:0000256" key="11">
    <source>
        <dbReference type="SAM" id="Phobius"/>
    </source>
</evidence>
<dbReference type="FunFam" id="2.60.120.430:FF:000001">
    <property type="entry name" value="Receptor-like protein kinase FERONIA"/>
    <property type="match status" value="1"/>
</dbReference>
<evidence type="ECO:0000256" key="9">
    <source>
        <dbReference type="ARBA" id="ARBA00023136"/>
    </source>
</evidence>
<keyword evidence="2" id="KW-0418">Kinase</keyword>
<evidence type="ECO:0000256" key="3">
    <source>
        <dbReference type="ARBA" id="ARBA00022679"/>
    </source>
</evidence>
<keyword evidence="14" id="KW-1185">Reference proteome</keyword>
<proteinExistence type="predicted"/>
<evidence type="ECO:0000256" key="10">
    <source>
        <dbReference type="ARBA" id="ARBA00023180"/>
    </source>
</evidence>
<reference evidence="13" key="1">
    <citation type="submission" date="2018-01" db="EMBL/GenBank/DDBJ databases">
        <authorList>
            <person name="Mao J.F."/>
        </authorList>
    </citation>
    <scope>NUCLEOTIDE SEQUENCE</scope>
    <source>
        <strain evidence="13">Huo1</strain>
        <tissue evidence="13">Leaf</tissue>
    </source>
</reference>
<dbReference type="GO" id="GO:0005524">
    <property type="term" value="F:ATP binding"/>
    <property type="evidence" value="ECO:0007669"/>
    <property type="project" value="UniProtKB-KW"/>
</dbReference>
<organism evidence="13">
    <name type="scientific">Salvia splendens</name>
    <name type="common">Scarlet sage</name>
    <dbReference type="NCBI Taxonomy" id="180675"/>
    <lineage>
        <taxon>Eukaryota</taxon>
        <taxon>Viridiplantae</taxon>
        <taxon>Streptophyta</taxon>
        <taxon>Embryophyta</taxon>
        <taxon>Tracheophyta</taxon>
        <taxon>Spermatophyta</taxon>
        <taxon>Magnoliopsida</taxon>
        <taxon>eudicotyledons</taxon>
        <taxon>Gunneridae</taxon>
        <taxon>Pentapetalae</taxon>
        <taxon>asterids</taxon>
        <taxon>lamiids</taxon>
        <taxon>Lamiales</taxon>
        <taxon>Lamiaceae</taxon>
        <taxon>Nepetoideae</taxon>
        <taxon>Mentheae</taxon>
        <taxon>Salviinae</taxon>
        <taxon>Salvia</taxon>
        <taxon>Salvia subgen. Calosphace</taxon>
        <taxon>core Calosphace</taxon>
    </lineage>
</organism>
<keyword evidence="9 11" id="KW-0472">Membrane</keyword>
<dbReference type="Proteomes" id="UP000298416">
    <property type="component" value="Unassembled WGS sequence"/>
</dbReference>
<keyword evidence="5" id="KW-0732">Signal</keyword>
<reference evidence="13" key="2">
    <citation type="submission" date="2020-08" db="EMBL/GenBank/DDBJ databases">
        <title>Plant Genome Project.</title>
        <authorList>
            <person name="Zhang R.-G."/>
        </authorList>
    </citation>
    <scope>NUCLEOTIDE SEQUENCE</scope>
    <source>
        <strain evidence="13">Huo1</strain>
        <tissue evidence="13">Leaf</tissue>
    </source>
</reference>
<protein>
    <recommendedName>
        <fullName evidence="12">Malectin-like domain-containing protein</fullName>
    </recommendedName>
</protein>
<evidence type="ECO:0000256" key="7">
    <source>
        <dbReference type="ARBA" id="ARBA00022840"/>
    </source>
</evidence>
<keyword evidence="8 11" id="KW-1133">Transmembrane helix</keyword>
<keyword evidence="4 11" id="KW-0812">Transmembrane</keyword>
<comment type="caution">
    <text evidence="13">The sequence shown here is derived from an EMBL/GenBank/DDBJ whole genome shotgun (WGS) entry which is preliminary data.</text>
</comment>
<gene>
    <name evidence="13" type="ORF">SASPL_104494</name>
</gene>
<dbReference type="PANTHER" id="PTHR34590:SF10">
    <property type="entry name" value="RECEPTOR-LIKE PROTEIN KINASE HERK 1"/>
    <property type="match status" value="1"/>
</dbReference>
<feature type="transmembrane region" description="Helical" evidence="11">
    <location>
        <begin position="533"/>
        <end position="553"/>
    </location>
</feature>